<feature type="transmembrane region" description="Helical" evidence="1">
    <location>
        <begin position="12"/>
        <end position="31"/>
    </location>
</feature>
<dbReference type="AlphaFoldDB" id="A0A0L0WEW0"/>
<comment type="caution">
    <text evidence="2">The sequence shown here is derived from an EMBL/GenBank/DDBJ whole genome shotgun (WGS) entry which is preliminary data.</text>
</comment>
<evidence type="ECO:0000313" key="2">
    <source>
        <dbReference type="EMBL" id="KNF09966.1"/>
    </source>
</evidence>
<proteinExistence type="predicted"/>
<organism evidence="2 3">
    <name type="scientific">Gottschalkia purinilytica</name>
    <name type="common">Clostridium purinilyticum</name>
    <dbReference type="NCBI Taxonomy" id="1503"/>
    <lineage>
        <taxon>Bacteria</taxon>
        <taxon>Bacillati</taxon>
        <taxon>Bacillota</taxon>
        <taxon>Tissierellia</taxon>
        <taxon>Tissierellales</taxon>
        <taxon>Gottschalkiaceae</taxon>
        <taxon>Gottschalkia</taxon>
    </lineage>
</organism>
<accession>A0A0L0WEW0</accession>
<dbReference type="RefSeq" id="WP_235436073.1">
    <property type="nucleotide sequence ID" value="NZ_LGSS01000001.1"/>
</dbReference>
<keyword evidence="1" id="KW-0812">Transmembrane</keyword>
<feature type="transmembrane region" description="Helical" evidence="1">
    <location>
        <begin position="136"/>
        <end position="161"/>
    </location>
</feature>
<protein>
    <submittedName>
        <fullName evidence="2">Uncharacterized protein</fullName>
    </submittedName>
</protein>
<evidence type="ECO:0000256" key="1">
    <source>
        <dbReference type="SAM" id="Phobius"/>
    </source>
</evidence>
<dbReference type="EMBL" id="LGSS01000001">
    <property type="protein sequence ID" value="KNF09966.1"/>
    <property type="molecule type" value="Genomic_DNA"/>
</dbReference>
<feature type="transmembrane region" description="Helical" evidence="1">
    <location>
        <begin position="107"/>
        <end position="130"/>
    </location>
</feature>
<sequence length="170" mass="19520">MNNITSTKKITFGGMIVLLSTVMLYLTIIIPTNKITLLVISSFLLSIVVIEAGVSTSIMAYIATSIISFIIMPNKGISILYILLFGHYPIIKYFIERIDKVVLEWIIKILVLNLSLYINYKFFLMIIGNINIDIPLWGIVILLQILIIVYDYIFTMAISYYKNTIRKKLR</sequence>
<keyword evidence="3" id="KW-1185">Reference proteome</keyword>
<keyword evidence="1" id="KW-1133">Transmembrane helix</keyword>
<dbReference type="STRING" id="1503.CLPU_1c01310"/>
<name>A0A0L0WEW0_GOTPU</name>
<reference evidence="3" key="1">
    <citation type="submission" date="2015-07" db="EMBL/GenBank/DDBJ databases">
        <title>Draft genome sequence of the purine-degrading Gottschalkia purinilyticum DSM 1384 (formerly Clostridium purinilyticum).</title>
        <authorList>
            <person name="Poehlein A."/>
            <person name="Schiel-Bengelsdorf B."/>
            <person name="Bengelsdorf F.R."/>
            <person name="Daniel R."/>
            <person name="Duerre P."/>
        </authorList>
    </citation>
    <scope>NUCLEOTIDE SEQUENCE [LARGE SCALE GENOMIC DNA]</scope>
    <source>
        <strain evidence="3">DSM 1384</strain>
    </source>
</reference>
<dbReference type="Proteomes" id="UP000037267">
    <property type="component" value="Unassembled WGS sequence"/>
</dbReference>
<keyword evidence="1" id="KW-0472">Membrane</keyword>
<feature type="transmembrane region" description="Helical" evidence="1">
    <location>
        <begin position="43"/>
        <end position="71"/>
    </location>
</feature>
<gene>
    <name evidence="2" type="ORF">CLPU_1c01310</name>
</gene>
<evidence type="ECO:0000313" key="3">
    <source>
        <dbReference type="Proteomes" id="UP000037267"/>
    </source>
</evidence>